<dbReference type="PANTHER" id="PTHR46558">
    <property type="entry name" value="TRACRIPTIONAL REGULATORY PROTEIN-RELATED-RELATED"/>
    <property type="match status" value="1"/>
</dbReference>
<reference evidence="3 4" key="1">
    <citation type="submission" date="2019-07" db="EMBL/GenBank/DDBJ databases">
        <title>Gastrointestinal microbiota of Peromyscus leucopus, the white-footed mouse.</title>
        <authorList>
            <person name="Milovic A."/>
            <person name="Bassam K."/>
            <person name="Barbour A.G."/>
        </authorList>
    </citation>
    <scope>NUCLEOTIDE SEQUENCE [LARGE SCALE GENOMIC DNA]</scope>
    <source>
        <strain evidence="3 4">LL7</strain>
    </source>
</reference>
<dbReference type="CDD" id="cd00093">
    <property type="entry name" value="HTH_XRE"/>
    <property type="match status" value="1"/>
</dbReference>
<keyword evidence="1" id="KW-0238">DNA-binding</keyword>
<dbReference type="GO" id="GO:0003677">
    <property type="term" value="F:DNA binding"/>
    <property type="evidence" value="ECO:0007669"/>
    <property type="project" value="UniProtKB-KW"/>
</dbReference>
<gene>
    <name evidence="3" type="ORF">FOD75_03145</name>
</gene>
<accession>A0A517D475</accession>
<dbReference type="PROSITE" id="PS50943">
    <property type="entry name" value="HTH_CROC1"/>
    <property type="match status" value="1"/>
</dbReference>
<dbReference type="Proteomes" id="UP000316394">
    <property type="component" value="Chromosome"/>
</dbReference>
<dbReference type="SUPFAM" id="SSF47413">
    <property type="entry name" value="lambda repressor-like DNA-binding domains"/>
    <property type="match status" value="1"/>
</dbReference>
<name>A0A517D475_LIMRT</name>
<dbReference type="AlphaFoldDB" id="A0A517D475"/>
<dbReference type="Pfam" id="PF01381">
    <property type="entry name" value="HTH_3"/>
    <property type="match status" value="1"/>
</dbReference>
<proteinExistence type="predicted"/>
<evidence type="ECO:0000259" key="2">
    <source>
        <dbReference type="PROSITE" id="PS50943"/>
    </source>
</evidence>
<dbReference type="SMART" id="SM00530">
    <property type="entry name" value="HTH_XRE"/>
    <property type="match status" value="1"/>
</dbReference>
<evidence type="ECO:0000256" key="1">
    <source>
        <dbReference type="ARBA" id="ARBA00023125"/>
    </source>
</evidence>
<evidence type="ECO:0000313" key="3">
    <source>
        <dbReference type="EMBL" id="QDR72155.1"/>
    </source>
</evidence>
<sequence length="69" mass="8045">MMNNHNRLRALRLERGLRQVDLANKIGVSNSFISTIECKKAEPNLETWEKLANFFHVSPQYLVGWTDDK</sequence>
<dbReference type="Gene3D" id="1.10.260.40">
    <property type="entry name" value="lambda repressor-like DNA-binding domains"/>
    <property type="match status" value="1"/>
</dbReference>
<organism evidence="3 4">
    <name type="scientific">Limosilactobacillus reuteri</name>
    <name type="common">Lactobacillus reuteri</name>
    <dbReference type="NCBI Taxonomy" id="1598"/>
    <lineage>
        <taxon>Bacteria</taxon>
        <taxon>Bacillati</taxon>
        <taxon>Bacillota</taxon>
        <taxon>Bacilli</taxon>
        <taxon>Lactobacillales</taxon>
        <taxon>Lactobacillaceae</taxon>
        <taxon>Limosilactobacillus</taxon>
    </lineage>
</organism>
<dbReference type="InterPro" id="IPR010982">
    <property type="entry name" value="Lambda_DNA-bd_dom_sf"/>
</dbReference>
<dbReference type="EMBL" id="CP041676">
    <property type="protein sequence ID" value="QDR72155.1"/>
    <property type="molecule type" value="Genomic_DNA"/>
</dbReference>
<dbReference type="PANTHER" id="PTHR46558:SF4">
    <property type="entry name" value="DNA-BIDING PHAGE PROTEIN"/>
    <property type="match status" value="1"/>
</dbReference>
<protein>
    <submittedName>
        <fullName evidence="3">Helix-turn-helix transcriptional regulator</fullName>
    </submittedName>
</protein>
<dbReference type="InterPro" id="IPR001387">
    <property type="entry name" value="Cro/C1-type_HTH"/>
</dbReference>
<evidence type="ECO:0000313" key="4">
    <source>
        <dbReference type="Proteomes" id="UP000316394"/>
    </source>
</evidence>
<feature type="domain" description="HTH cro/C1-type" evidence="2">
    <location>
        <begin position="8"/>
        <end position="62"/>
    </location>
</feature>